<dbReference type="InterPro" id="IPR036047">
    <property type="entry name" value="F-box-like_dom_sf"/>
</dbReference>
<evidence type="ECO:0000259" key="1">
    <source>
        <dbReference type="Pfam" id="PF00646"/>
    </source>
</evidence>
<proteinExistence type="predicted"/>
<dbReference type="EMBL" id="LR881467">
    <property type="protein sequence ID" value="CAD5318765.1"/>
    <property type="molecule type" value="Genomic_DNA"/>
</dbReference>
<reference evidence="3 4" key="1">
    <citation type="submission" date="2020-09" db="EMBL/GenBank/DDBJ databases">
        <authorList>
            <person name="Ashkenazy H."/>
        </authorList>
    </citation>
    <scope>NUCLEOTIDE SEQUENCE [LARGE SCALE GENOMIC DNA]</scope>
    <source>
        <strain evidence="4">cv. Cdm-0</strain>
    </source>
</reference>
<dbReference type="AlphaFoldDB" id="A0A7G2E916"/>
<dbReference type="InterPro" id="IPR005174">
    <property type="entry name" value="KIB1-4_b-propeller"/>
</dbReference>
<accession>A0A7G2E916</accession>
<evidence type="ECO:0000313" key="3">
    <source>
        <dbReference type="EMBL" id="CAD5318765.1"/>
    </source>
</evidence>
<sequence length="424" mass="48337">MGDWSKLPEELLGLIALRLYSVIELIRFRSICKSWRSSASGVNKNHSLSSPLIYFKPLQIILARAQANGQILSKYHGTVLSRATFFRVTLASSPDQGWLIKSDTDLKYRNFHLLNCLSRKALGRSRKLISLSEFIVSEIQESYAVVGRRTRETASEFKRVFLVRVQGGDHRVLVIGIDGKIRFWKGGIWNGIKKQVAQFSDFVLDEGLTYAVDTKGIMWWISSAYDIIRYGTKLHENITNGSCGEKRFVRCRGELYIVDRLIDENLLKRKADSYDDNAIVHFRNADYTNADLWEDGNGNDDFFAAQAAQAHRFIHVLHDNLGNVSCKPFERDPPKTIGFKVYKNDEELLKWVEVKSLGDKAIVIATDACFSVSAHEFYGCLPNSIYFTDKKEEEIKVFKLDDGSITTMSESEQSCFQMFVPSFL</sequence>
<dbReference type="Pfam" id="PF03478">
    <property type="entry name" value="Beta-prop_KIB1-4"/>
    <property type="match status" value="1"/>
</dbReference>
<dbReference type="InterPro" id="IPR001810">
    <property type="entry name" value="F-box_dom"/>
</dbReference>
<evidence type="ECO:0000313" key="4">
    <source>
        <dbReference type="Proteomes" id="UP000516314"/>
    </source>
</evidence>
<gene>
    <name evidence="3" type="ORF">AT9943_LOCUS6979</name>
</gene>
<dbReference type="PANTHER" id="PTHR47123">
    <property type="entry name" value="F-BOX PROTEIN SKIP23"/>
    <property type="match status" value="1"/>
</dbReference>
<protein>
    <submittedName>
        <fullName evidence="3">(thale cress) hypothetical protein</fullName>
    </submittedName>
</protein>
<feature type="domain" description="KIB1-4 beta-propeller" evidence="2">
    <location>
        <begin position="89"/>
        <end position="398"/>
    </location>
</feature>
<feature type="domain" description="F-box" evidence="1">
    <location>
        <begin position="4"/>
        <end position="44"/>
    </location>
</feature>
<dbReference type="Proteomes" id="UP000516314">
    <property type="component" value="Chromosome 2"/>
</dbReference>
<dbReference type="SUPFAM" id="SSF81383">
    <property type="entry name" value="F-box domain"/>
    <property type="match status" value="1"/>
</dbReference>
<dbReference type="PANTHER" id="PTHR47123:SF25">
    <property type="entry name" value="F-BOX PROTEIN"/>
    <property type="match status" value="1"/>
</dbReference>
<dbReference type="Gene3D" id="1.20.1280.50">
    <property type="match status" value="1"/>
</dbReference>
<evidence type="ECO:0000259" key="2">
    <source>
        <dbReference type="Pfam" id="PF03478"/>
    </source>
</evidence>
<dbReference type="Pfam" id="PF00646">
    <property type="entry name" value="F-box"/>
    <property type="match status" value="1"/>
</dbReference>
<organism evidence="3 4">
    <name type="scientific">Arabidopsis thaliana</name>
    <name type="common">Mouse-ear cress</name>
    <dbReference type="NCBI Taxonomy" id="3702"/>
    <lineage>
        <taxon>Eukaryota</taxon>
        <taxon>Viridiplantae</taxon>
        <taxon>Streptophyta</taxon>
        <taxon>Embryophyta</taxon>
        <taxon>Tracheophyta</taxon>
        <taxon>Spermatophyta</taxon>
        <taxon>Magnoliopsida</taxon>
        <taxon>eudicotyledons</taxon>
        <taxon>Gunneridae</taxon>
        <taxon>Pentapetalae</taxon>
        <taxon>rosids</taxon>
        <taxon>malvids</taxon>
        <taxon>Brassicales</taxon>
        <taxon>Brassicaceae</taxon>
        <taxon>Camelineae</taxon>
        <taxon>Arabidopsis</taxon>
    </lineage>
</organism>
<dbReference type="InterPro" id="IPR051304">
    <property type="entry name" value="SCF_F-box_domain"/>
</dbReference>
<name>A0A7G2E916_ARATH</name>